<proteinExistence type="predicted"/>
<protein>
    <recommendedName>
        <fullName evidence="1">Agenet domain-containing protein</fullName>
    </recommendedName>
</protein>
<feature type="domain" description="Agenet" evidence="1">
    <location>
        <begin position="426"/>
        <end position="482"/>
    </location>
</feature>
<feature type="domain" description="Agenet" evidence="1">
    <location>
        <begin position="80"/>
        <end position="140"/>
    </location>
</feature>
<dbReference type="InterPro" id="IPR008395">
    <property type="entry name" value="Agenet-like_dom"/>
</dbReference>
<feature type="domain" description="Agenet" evidence="1">
    <location>
        <begin position="514"/>
        <end position="584"/>
    </location>
</feature>
<evidence type="ECO:0000313" key="2">
    <source>
        <dbReference type="EMBL" id="VFQ76956.1"/>
    </source>
</evidence>
<dbReference type="Proteomes" id="UP000595140">
    <property type="component" value="Unassembled WGS sequence"/>
</dbReference>
<dbReference type="CDD" id="cd20406">
    <property type="entry name" value="Tudor_Agenet_AtDUF_rpt2_4"/>
    <property type="match status" value="3"/>
</dbReference>
<evidence type="ECO:0000313" key="3">
    <source>
        <dbReference type="Proteomes" id="UP000595140"/>
    </source>
</evidence>
<gene>
    <name evidence="2" type="ORF">CCAM_LOCUS18732</name>
</gene>
<feature type="domain" description="Agenet" evidence="1">
    <location>
        <begin position="187"/>
        <end position="255"/>
    </location>
</feature>
<keyword evidence="3" id="KW-1185">Reference proteome</keyword>
<feature type="domain" description="Agenet" evidence="1">
    <location>
        <begin position="258"/>
        <end position="314"/>
    </location>
</feature>
<dbReference type="SMART" id="SM00743">
    <property type="entry name" value="Agenet"/>
    <property type="match status" value="8"/>
</dbReference>
<dbReference type="EMBL" id="OOIL02001580">
    <property type="protein sequence ID" value="VFQ76956.1"/>
    <property type="molecule type" value="Genomic_DNA"/>
</dbReference>
<dbReference type="CDD" id="cd20405">
    <property type="entry name" value="Tudor_Agenet_AtDUF_rpt1_3"/>
    <property type="match status" value="2"/>
</dbReference>
<accession>A0A484LM26</accession>
<dbReference type="OrthoDB" id="2020707at2759"/>
<dbReference type="PANTHER" id="PTHR31917:SF147">
    <property type="entry name" value="AGENET DOMAIN-CONTAINING PROTEIN"/>
    <property type="match status" value="1"/>
</dbReference>
<organism evidence="2 3">
    <name type="scientific">Cuscuta campestris</name>
    <dbReference type="NCBI Taxonomy" id="132261"/>
    <lineage>
        <taxon>Eukaryota</taxon>
        <taxon>Viridiplantae</taxon>
        <taxon>Streptophyta</taxon>
        <taxon>Embryophyta</taxon>
        <taxon>Tracheophyta</taxon>
        <taxon>Spermatophyta</taxon>
        <taxon>Magnoliopsida</taxon>
        <taxon>eudicotyledons</taxon>
        <taxon>Gunneridae</taxon>
        <taxon>Pentapetalae</taxon>
        <taxon>asterids</taxon>
        <taxon>lamiids</taxon>
        <taxon>Solanales</taxon>
        <taxon>Convolvulaceae</taxon>
        <taxon>Cuscuteae</taxon>
        <taxon>Cuscuta</taxon>
        <taxon>Cuscuta subgen. Grammica</taxon>
        <taxon>Cuscuta sect. Cleistogrammica</taxon>
    </lineage>
</organism>
<feature type="domain" description="Agenet" evidence="1">
    <location>
        <begin position="587"/>
        <end position="643"/>
    </location>
</feature>
<name>A0A484LM26_9ASTE</name>
<feature type="domain" description="Agenet" evidence="1">
    <location>
        <begin position="6"/>
        <end position="78"/>
    </location>
</feature>
<dbReference type="InterPro" id="IPR014002">
    <property type="entry name" value="Agenet_dom_plant"/>
</dbReference>
<dbReference type="AlphaFoldDB" id="A0A484LM26"/>
<reference evidence="2 3" key="1">
    <citation type="submission" date="2018-04" db="EMBL/GenBank/DDBJ databases">
        <authorList>
            <person name="Vogel A."/>
        </authorList>
    </citation>
    <scope>NUCLEOTIDE SEQUENCE [LARGE SCALE GENOMIC DNA]</scope>
</reference>
<dbReference type="PANTHER" id="PTHR31917">
    <property type="entry name" value="AGENET DOMAIN-CONTAINING PROTEIN-RELATED"/>
    <property type="match status" value="1"/>
</dbReference>
<sequence length="654" mass="75604">MSPEAPPFSRGDKVEVLNREHFSIWFPAAVLRPLARRNGGADQIYVEFETLCSDDDPTRRRKEYVCASSVRPAPPRETCCYFKVGDSADVLYEQRGWRTGTVDEILENSMYAVTLGGENEAAESVAAEQWQLRVHRDWKDGSWDPPVEHQSDPYSHQCQHSQKSEDSVMTASGIKLRIKCNRRPRGRKFSKEKLVEVRHSGEGSDVSWYAAVMMDVLRNGKLLVQYQSLKTENGIELLAGEVDASCVRPFPPEIERVNPFDHLDKVDAWFDKGWWEGYVWEVFEDMNYVVCLGSTNQLSTFAHSNLRPHQDWINNKWVAASKVQFDLPRSTNDVTAKSIAAKLKMKGDAKVLGPKFSKGMMVEATSYEEGYHGSWFTALIFDTMEEENEYVLQYQTLKTDDESELLKEKADAFNIRPCPPIIQQVDRFKMFEQVNAWYNDGWWEGLISKVLEGLKYVVYFWNTNEEIEFEHYGIRPHQEWIDGKWKIAFNESNKLPNPNLGLMKRCSTMIGSGTRFCNGEKVEVIVGDENQLGQTWYYPALILRPIGNAKYLVEFRTLKYDHATELLIHVADALCIRPSPPLLQRTDRYRALDDVDAWFINGWRVGRVCKVLEGGRYNVYFETTNEILEFRHNGLRPHQDWINSTWVNPKQRVP</sequence>
<dbReference type="Pfam" id="PF05641">
    <property type="entry name" value="Agenet"/>
    <property type="match status" value="4"/>
</dbReference>
<feature type="domain" description="Agenet" evidence="1">
    <location>
        <begin position="354"/>
        <end position="423"/>
    </location>
</feature>
<evidence type="ECO:0000259" key="1">
    <source>
        <dbReference type="SMART" id="SM00743"/>
    </source>
</evidence>